<sequence>MKVTLVNTNYNTNVKEMELIGNDCDPRRSSKMFTLSDVLSDWRYFDVAVVRFAEIAFRNPVSRYRRLNVSDRRLFATLLNDAKVKGTSLDFTPFSGEIWELDFYYSTYPGYAKYRDFYSHNYARLLWWLESGEDVYHQSPRRSDFHSKVLFSTVEARLAARLVALEVLNPWGKNPESEAL</sequence>
<dbReference type="Proteomes" id="UP001234178">
    <property type="component" value="Unassembled WGS sequence"/>
</dbReference>
<organism evidence="1 2">
    <name type="scientific">Daphnia magna</name>
    <dbReference type="NCBI Taxonomy" id="35525"/>
    <lineage>
        <taxon>Eukaryota</taxon>
        <taxon>Metazoa</taxon>
        <taxon>Ecdysozoa</taxon>
        <taxon>Arthropoda</taxon>
        <taxon>Crustacea</taxon>
        <taxon>Branchiopoda</taxon>
        <taxon>Diplostraca</taxon>
        <taxon>Cladocera</taxon>
        <taxon>Anomopoda</taxon>
        <taxon>Daphniidae</taxon>
        <taxon>Daphnia</taxon>
    </lineage>
</organism>
<evidence type="ECO:0000313" key="2">
    <source>
        <dbReference type="Proteomes" id="UP001234178"/>
    </source>
</evidence>
<reference evidence="1 2" key="1">
    <citation type="journal article" date="2023" name="Nucleic Acids Res.">
        <title>The hologenome of Daphnia magna reveals possible DNA methylation and microbiome-mediated evolution of the host genome.</title>
        <authorList>
            <person name="Chaturvedi A."/>
            <person name="Li X."/>
            <person name="Dhandapani V."/>
            <person name="Marshall H."/>
            <person name="Kissane S."/>
            <person name="Cuenca-Cambronero M."/>
            <person name="Asole G."/>
            <person name="Calvet F."/>
            <person name="Ruiz-Romero M."/>
            <person name="Marangio P."/>
            <person name="Guigo R."/>
            <person name="Rago D."/>
            <person name="Mirbahai L."/>
            <person name="Eastwood N."/>
            <person name="Colbourne J.K."/>
            <person name="Zhou J."/>
            <person name="Mallon E."/>
            <person name="Orsini L."/>
        </authorList>
    </citation>
    <scope>NUCLEOTIDE SEQUENCE [LARGE SCALE GENOMIC DNA]</scope>
    <source>
        <strain evidence="1">LRV0_1</strain>
    </source>
</reference>
<protein>
    <submittedName>
        <fullName evidence="1">Uncharacterized protein</fullName>
    </submittedName>
</protein>
<comment type="caution">
    <text evidence="1">The sequence shown here is derived from an EMBL/GenBank/DDBJ whole genome shotgun (WGS) entry which is preliminary data.</text>
</comment>
<evidence type="ECO:0000313" key="1">
    <source>
        <dbReference type="EMBL" id="KAK4003920.1"/>
    </source>
</evidence>
<name>A0ABQ9YTG0_9CRUS</name>
<keyword evidence="2" id="KW-1185">Reference proteome</keyword>
<gene>
    <name evidence="1" type="ORF">OUZ56_005669</name>
</gene>
<dbReference type="EMBL" id="JAOYFB010000001">
    <property type="protein sequence ID" value="KAK4003920.1"/>
    <property type="molecule type" value="Genomic_DNA"/>
</dbReference>
<accession>A0ABQ9YTG0</accession>
<proteinExistence type="predicted"/>